<dbReference type="Gene3D" id="3.100.10.20">
    <property type="entry name" value="CRISPR-associated endonuclease Cas1, N-terminal domain"/>
    <property type="match status" value="1"/>
</dbReference>
<dbReference type="HOGENOM" id="CLU_052779_1_0_0"/>
<protein>
    <recommendedName>
        <fullName evidence="10">CRISPR-associated endonuclease Cas1</fullName>
        <ecNumber evidence="10">3.1.-.-</ecNumber>
    </recommendedName>
</protein>
<comment type="cofactor">
    <cofactor evidence="10">
        <name>Mg(2+)</name>
        <dbReference type="ChEBI" id="CHEBI:18420"/>
    </cofactor>
    <cofactor evidence="10">
        <name>Mn(2+)</name>
        <dbReference type="ChEBI" id="CHEBI:29035"/>
    </cofactor>
</comment>
<dbReference type="GO" id="GO:0043571">
    <property type="term" value="P:maintenance of CRISPR repeat elements"/>
    <property type="evidence" value="ECO:0007669"/>
    <property type="project" value="UniProtKB-UniRule"/>
</dbReference>
<dbReference type="EC" id="3.1.-.-" evidence="10"/>
<dbReference type="Proteomes" id="UP000002207">
    <property type="component" value="Chromosome"/>
</dbReference>
<gene>
    <name evidence="10 11" type="primary">cas1</name>
    <name evidence="11" type="ordered locus">ACP_0777</name>
</gene>
<comment type="function">
    <text evidence="10">CRISPR (clustered regularly interspaced short palindromic repeat), is an adaptive immune system that provides protection against mobile genetic elements (viruses, transposable elements and conjugative plasmids). CRISPR clusters contain spacers, sequences complementary to antecedent mobile elements, and target invading nucleic acids. CRISPR clusters are transcribed and processed into CRISPR RNA (crRNA). Acts as a dsDNA endonuclease. Involved in the integration of spacer DNA into the CRISPR cassette.</text>
</comment>
<comment type="subunit">
    <text evidence="9 10">Homodimer, forms a heterotetramer with a Cas2 homodimer.</text>
</comment>
<dbReference type="AlphaFoldDB" id="C1F2B5"/>
<dbReference type="EMBL" id="CP001472">
    <property type="protein sequence ID" value="ACO31466.1"/>
    <property type="molecule type" value="Genomic_DNA"/>
</dbReference>
<keyword evidence="4 10" id="KW-0378">Hydrolase</keyword>
<evidence type="ECO:0000256" key="8">
    <source>
        <dbReference type="ARBA" id="ARBA00023211"/>
    </source>
</evidence>
<keyword evidence="8 10" id="KW-0464">Manganese</keyword>
<dbReference type="GO" id="GO:0016787">
    <property type="term" value="F:hydrolase activity"/>
    <property type="evidence" value="ECO:0007669"/>
    <property type="project" value="UniProtKB-KW"/>
</dbReference>
<organism evidence="11 12">
    <name type="scientific">Acidobacterium capsulatum (strain ATCC 51196 / DSM 11244 / BCRC 80197 / JCM 7670 / NBRC 15755 / NCIMB 13165 / 161)</name>
    <dbReference type="NCBI Taxonomy" id="240015"/>
    <lineage>
        <taxon>Bacteria</taxon>
        <taxon>Pseudomonadati</taxon>
        <taxon>Acidobacteriota</taxon>
        <taxon>Terriglobia</taxon>
        <taxon>Terriglobales</taxon>
        <taxon>Acidobacteriaceae</taxon>
        <taxon>Acidobacterium</taxon>
    </lineage>
</organism>
<evidence type="ECO:0000256" key="7">
    <source>
        <dbReference type="ARBA" id="ARBA00023125"/>
    </source>
</evidence>
<evidence type="ECO:0000256" key="1">
    <source>
        <dbReference type="ARBA" id="ARBA00022722"/>
    </source>
</evidence>
<keyword evidence="12" id="KW-1185">Reference proteome</keyword>
<dbReference type="InterPro" id="IPR050646">
    <property type="entry name" value="Cas1"/>
</dbReference>
<keyword evidence="1 10" id="KW-0540">Nuclease</keyword>
<keyword evidence="5 10" id="KW-0460">Magnesium</keyword>
<dbReference type="STRING" id="240015.ACP_0777"/>
<dbReference type="InterPro" id="IPR042211">
    <property type="entry name" value="CRISPR-assoc_Cas1_N"/>
</dbReference>
<keyword evidence="3 10" id="KW-0255">Endonuclease</keyword>
<dbReference type="eggNOG" id="COG1518">
    <property type="taxonomic scope" value="Bacteria"/>
</dbReference>
<name>C1F2B5_ACIC5</name>
<accession>C1F2B5</accession>
<evidence type="ECO:0000256" key="2">
    <source>
        <dbReference type="ARBA" id="ARBA00022723"/>
    </source>
</evidence>
<dbReference type="Pfam" id="PF01867">
    <property type="entry name" value="Cas_Cas1"/>
    <property type="match status" value="1"/>
</dbReference>
<dbReference type="RefSeq" id="WP_015895948.1">
    <property type="nucleotide sequence ID" value="NC_012483.1"/>
</dbReference>
<keyword evidence="2 10" id="KW-0479">Metal-binding</keyword>
<sequence>MRPLLNTLFVTTQGSYLSRDGLTVSISVEREVRARVPIHTLNSIVCFGVVTCSPFVLQLASENGVSLVHLTEHGRFIARMQGRTQGNVLLRRTQFRTADDMSASARIARSILIGKVSNARTVLQRGARESESEVARERLEHAALRLARLMPDLARADDLDTLRGFEGDAAAIYFGAFDALIADPSDAFRFTGRSRRPPLDNVNALLSFLYALLASDVAAALETVGLDPQVGFLHRDRPGRASLALDLMEELRAPVADRVALSLINRRQVRSSGFERGDTGGITMADATRKAVLAEWQSRKTEEIRHPFLNEVVPIGLLPYVQSLLLARYLRGDLDGYPPMLWK</sequence>
<comment type="similarity">
    <text evidence="10">Belongs to the CRISPR-associated endonuclease Cas1 family.</text>
</comment>
<dbReference type="NCBIfam" id="TIGR00287">
    <property type="entry name" value="cas1"/>
    <property type="match status" value="1"/>
</dbReference>
<evidence type="ECO:0000256" key="9">
    <source>
        <dbReference type="ARBA" id="ARBA00038592"/>
    </source>
</evidence>
<dbReference type="KEGG" id="aca:ACP_0777"/>
<dbReference type="CDD" id="cd09721">
    <property type="entry name" value="Cas1_I-C"/>
    <property type="match status" value="1"/>
</dbReference>
<evidence type="ECO:0000256" key="6">
    <source>
        <dbReference type="ARBA" id="ARBA00023118"/>
    </source>
</evidence>
<evidence type="ECO:0000256" key="5">
    <source>
        <dbReference type="ARBA" id="ARBA00022842"/>
    </source>
</evidence>
<dbReference type="InterPro" id="IPR042206">
    <property type="entry name" value="CRISPR-assoc_Cas1_C"/>
</dbReference>
<reference evidence="11 12" key="1">
    <citation type="journal article" date="2009" name="Appl. Environ. Microbiol.">
        <title>Three genomes from the phylum Acidobacteria provide insight into the lifestyles of these microorganisms in soils.</title>
        <authorList>
            <person name="Ward N.L."/>
            <person name="Challacombe J.F."/>
            <person name="Janssen P.H."/>
            <person name="Henrissat B."/>
            <person name="Coutinho P.M."/>
            <person name="Wu M."/>
            <person name="Xie G."/>
            <person name="Haft D.H."/>
            <person name="Sait M."/>
            <person name="Badger J."/>
            <person name="Barabote R.D."/>
            <person name="Bradley B."/>
            <person name="Brettin T.S."/>
            <person name="Brinkac L.M."/>
            <person name="Bruce D."/>
            <person name="Creasy T."/>
            <person name="Daugherty S.C."/>
            <person name="Davidsen T.M."/>
            <person name="DeBoy R.T."/>
            <person name="Detter J.C."/>
            <person name="Dodson R.J."/>
            <person name="Durkin A.S."/>
            <person name="Ganapathy A."/>
            <person name="Gwinn-Giglio M."/>
            <person name="Han C.S."/>
            <person name="Khouri H."/>
            <person name="Kiss H."/>
            <person name="Kothari S.P."/>
            <person name="Madupu R."/>
            <person name="Nelson K.E."/>
            <person name="Nelson W.C."/>
            <person name="Paulsen I."/>
            <person name="Penn K."/>
            <person name="Ren Q."/>
            <person name="Rosovitz M.J."/>
            <person name="Selengut J.D."/>
            <person name="Shrivastava S."/>
            <person name="Sullivan S.A."/>
            <person name="Tapia R."/>
            <person name="Thompson L.S."/>
            <person name="Watkins K.L."/>
            <person name="Yang Q."/>
            <person name="Yu C."/>
            <person name="Zafar N."/>
            <person name="Zhou L."/>
            <person name="Kuske C.R."/>
        </authorList>
    </citation>
    <scope>NUCLEOTIDE SEQUENCE [LARGE SCALE GENOMIC DNA]</scope>
    <source>
        <strain evidence="12">ATCC 51196 / DSM 11244 / BCRC 80197 / JCM 7670 / NBRC 15755 / NCIMB 13165 / 161</strain>
    </source>
</reference>
<dbReference type="InterPro" id="IPR002729">
    <property type="entry name" value="CRISPR-assoc_Cas1"/>
</dbReference>
<evidence type="ECO:0000313" key="12">
    <source>
        <dbReference type="Proteomes" id="UP000002207"/>
    </source>
</evidence>
<proteinExistence type="inferred from homology"/>
<dbReference type="InterPro" id="IPR019856">
    <property type="entry name" value="CRISPR-assoc_Cas1_DVULG"/>
</dbReference>
<keyword evidence="6 10" id="KW-0051">Antiviral defense</keyword>
<dbReference type="InParanoid" id="C1F2B5"/>
<dbReference type="NCBIfam" id="TIGR03640">
    <property type="entry name" value="cas1_DVULG"/>
    <property type="match status" value="1"/>
</dbReference>
<dbReference type="OrthoDB" id="9803119at2"/>
<keyword evidence="7 10" id="KW-0238">DNA-binding</keyword>
<dbReference type="PANTHER" id="PTHR34353:SF2">
    <property type="entry name" value="CRISPR-ASSOCIATED ENDONUCLEASE CAS1 1"/>
    <property type="match status" value="1"/>
</dbReference>
<dbReference type="GO" id="GO:0051607">
    <property type="term" value="P:defense response to virus"/>
    <property type="evidence" value="ECO:0007669"/>
    <property type="project" value="UniProtKB-UniRule"/>
</dbReference>
<evidence type="ECO:0000256" key="4">
    <source>
        <dbReference type="ARBA" id="ARBA00022801"/>
    </source>
</evidence>
<dbReference type="Gene3D" id="1.20.120.920">
    <property type="entry name" value="CRISPR-associated endonuclease Cas1, C-terminal domain"/>
    <property type="match status" value="1"/>
</dbReference>
<feature type="binding site" evidence="10">
    <location>
        <position position="249"/>
    </location>
    <ligand>
        <name>Mn(2+)</name>
        <dbReference type="ChEBI" id="CHEBI:29035"/>
    </ligand>
</feature>
<dbReference type="PANTHER" id="PTHR34353">
    <property type="entry name" value="CRISPR-ASSOCIATED ENDONUCLEASE CAS1 1"/>
    <property type="match status" value="1"/>
</dbReference>
<dbReference type="GO" id="GO:0003677">
    <property type="term" value="F:DNA binding"/>
    <property type="evidence" value="ECO:0007669"/>
    <property type="project" value="UniProtKB-KW"/>
</dbReference>
<feature type="binding site" evidence="10">
    <location>
        <position position="234"/>
    </location>
    <ligand>
        <name>Mn(2+)</name>
        <dbReference type="ChEBI" id="CHEBI:29035"/>
    </ligand>
</feature>
<evidence type="ECO:0000256" key="10">
    <source>
        <dbReference type="HAMAP-Rule" id="MF_01470"/>
    </source>
</evidence>
<dbReference type="GO" id="GO:0046872">
    <property type="term" value="F:metal ion binding"/>
    <property type="evidence" value="ECO:0007669"/>
    <property type="project" value="UniProtKB-UniRule"/>
</dbReference>
<feature type="binding site" evidence="10">
    <location>
        <position position="166"/>
    </location>
    <ligand>
        <name>Mn(2+)</name>
        <dbReference type="ChEBI" id="CHEBI:29035"/>
    </ligand>
</feature>
<evidence type="ECO:0000313" key="11">
    <source>
        <dbReference type="EMBL" id="ACO31466.1"/>
    </source>
</evidence>
<evidence type="ECO:0000256" key="3">
    <source>
        <dbReference type="ARBA" id="ARBA00022759"/>
    </source>
</evidence>
<dbReference type="HAMAP" id="MF_01470">
    <property type="entry name" value="Cas1"/>
    <property type="match status" value="1"/>
</dbReference>
<dbReference type="GO" id="GO:0004520">
    <property type="term" value="F:DNA endonuclease activity"/>
    <property type="evidence" value="ECO:0007669"/>
    <property type="project" value="InterPro"/>
</dbReference>